<dbReference type="Gene3D" id="1.25.40.10">
    <property type="entry name" value="Tetratricopeptide repeat domain"/>
    <property type="match status" value="1"/>
</dbReference>
<dbReference type="SMART" id="SM00028">
    <property type="entry name" value="TPR"/>
    <property type="match status" value="6"/>
</dbReference>
<name>A0A0U1NL21_9RHOB</name>
<dbReference type="RefSeq" id="WP_048598848.1">
    <property type="nucleotide sequence ID" value="NZ_CVPC01000006.1"/>
</dbReference>
<dbReference type="Proteomes" id="UP000048949">
    <property type="component" value="Unassembled WGS sequence"/>
</dbReference>
<feature type="signal peptide" evidence="2">
    <location>
        <begin position="1"/>
        <end position="22"/>
    </location>
</feature>
<protein>
    <submittedName>
        <fullName evidence="3">Lipoprotein NlpI</fullName>
    </submittedName>
</protein>
<dbReference type="OrthoDB" id="9766710at2"/>
<dbReference type="InterPro" id="IPR011990">
    <property type="entry name" value="TPR-like_helical_dom_sf"/>
</dbReference>
<feature type="repeat" description="TPR" evidence="1">
    <location>
        <begin position="395"/>
        <end position="428"/>
    </location>
</feature>
<proteinExistence type="predicted"/>
<evidence type="ECO:0000313" key="4">
    <source>
        <dbReference type="Proteomes" id="UP000048949"/>
    </source>
</evidence>
<gene>
    <name evidence="3" type="ORF">NIG5292_01464</name>
</gene>
<dbReference type="PANTHER" id="PTHR12558">
    <property type="entry name" value="CELL DIVISION CYCLE 16,23,27"/>
    <property type="match status" value="1"/>
</dbReference>
<keyword evidence="3" id="KW-0449">Lipoprotein</keyword>
<reference evidence="3 4" key="1">
    <citation type="submission" date="2015-04" db="EMBL/GenBank/DDBJ databases">
        <authorList>
            <person name="Syromyatnikov M.Y."/>
            <person name="Popov V.N."/>
        </authorList>
    </citation>
    <scope>NUCLEOTIDE SEQUENCE [LARGE SCALE GENOMIC DNA]</scope>
    <source>
        <strain evidence="3 4">CECT 5292</strain>
    </source>
</reference>
<evidence type="ECO:0000256" key="1">
    <source>
        <dbReference type="PROSITE-ProRule" id="PRU00339"/>
    </source>
</evidence>
<accession>A0A0U1NL21</accession>
<evidence type="ECO:0000256" key="2">
    <source>
        <dbReference type="SAM" id="SignalP"/>
    </source>
</evidence>
<dbReference type="SUPFAM" id="SSF48452">
    <property type="entry name" value="TPR-like"/>
    <property type="match status" value="2"/>
</dbReference>
<keyword evidence="4" id="KW-1185">Reference proteome</keyword>
<dbReference type="AlphaFoldDB" id="A0A0U1NL21"/>
<feature type="chain" id="PRO_5006712118" evidence="2">
    <location>
        <begin position="23"/>
        <end position="564"/>
    </location>
</feature>
<dbReference type="EMBL" id="CVQV01000006">
    <property type="protein sequence ID" value="CRK75417.1"/>
    <property type="molecule type" value="Genomic_DNA"/>
</dbReference>
<keyword evidence="1" id="KW-0802">TPR repeat</keyword>
<dbReference type="InterPro" id="IPR019734">
    <property type="entry name" value="TPR_rpt"/>
</dbReference>
<dbReference type="PROSITE" id="PS50005">
    <property type="entry name" value="TPR"/>
    <property type="match status" value="1"/>
</dbReference>
<keyword evidence="2" id="KW-0732">Signal</keyword>
<organism evidence="3 4">
    <name type="scientific">Nereida ignava</name>
    <dbReference type="NCBI Taxonomy" id="282199"/>
    <lineage>
        <taxon>Bacteria</taxon>
        <taxon>Pseudomonadati</taxon>
        <taxon>Pseudomonadota</taxon>
        <taxon>Alphaproteobacteria</taxon>
        <taxon>Rhodobacterales</taxon>
        <taxon>Roseobacteraceae</taxon>
        <taxon>Nereida</taxon>
    </lineage>
</organism>
<dbReference type="Pfam" id="PF13432">
    <property type="entry name" value="TPR_16"/>
    <property type="match status" value="2"/>
</dbReference>
<sequence length="564" mass="60639">MRRYIRPIVLSAALLLPAVGNAQGIAGSYLAGRHAQFNGDYAAVGQYYSQAQRSDATNPALLEAALAGRANAGDVAGAVALLRGSDLDMNQSQIAGLIAVAGLAKGEQFTEIVEGFGAGRRISPLVDGLVLAWATLGLGDVSAATDYFEDMASMNGMSGFANLHHALAKGTFGDFEGALGLLTDDKVGALGYTRRSIMVRAEFLSQLGRNIDAAALIDDNFQGALDPELQELRSGLEGRKAVPLTTVLTAQQGLAEVFWTVASVLRDEAGPDFALLYARAAAYVRADFDEANLLIAGLLDELGNHVLAADAYGQITPDSTSFHAAEIGRAEALFESDRKDEAVEALTALQDSHADLQVVHSTLGDMLRRLERFEEATAAYSTAIKLLEQGDPNAWFLYYARGISFERRDLWPQAEADFRKALALNPDQPNVLNYLGYSLVEKKIKLDEALEMIEKAAAARPDSGFILDSLGWVLYRLGRYDEAVAPMEVAASLAATDPVVNDHLGDVLWAVGRRTEARFQWSRALSFDPAEDDLPRIRRKLEVGLDVVLEEEGAPALPPVQSGG</sequence>
<evidence type="ECO:0000313" key="3">
    <source>
        <dbReference type="EMBL" id="CRK75417.1"/>
    </source>
</evidence>
<dbReference type="STRING" id="282199.GCA_001049735_01463"/>
<dbReference type="PANTHER" id="PTHR12558:SF13">
    <property type="entry name" value="CELL DIVISION CYCLE PROTEIN 27 HOMOLOG"/>
    <property type="match status" value="1"/>
</dbReference>